<gene>
    <name evidence="2" type="ORF">E2C01_079957</name>
</gene>
<keyword evidence="3" id="KW-1185">Reference proteome</keyword>
<feature type="compositionally biased region" description="Pro residues" evidence="1">
    <location>
        <begin position="76"/>
        <end position="85"/>
    </location>
</feature>
<evidence type="ECO:0000313" key="2">
    <source>
        <dbReference type="EMBL" id="MPC85194.1"/>
    </source>
</evidence>
<dbReference type="EMBL" id="VSRR010067624">
    <property type="protein sequence ID" value="MPC85194.1"/>
    <property type="molecule type" value="Genomic_DNA"/>
</dbReference>
<name>A0A5B7IY97_PORTR</name>
<protein>
    <submittedName>
        <fullName evidence="2">Uncharacterized protein</fullName>
    </submittedName>
</protein>
<evidence type="ECO:0000256" key="1">
    <source>
        <dbReference type="SAM" id="MobiDB-lite"/>
    </source>
</evidence>
<feature type="region of interest" description="Disordered" evidence="1">
    <location>
        <begin position="65"/>
        <end position="85"/>
    </location>
</feature>
<organism evidence="2 3">
    <name type="scientific">Portunus trituberculatus</name>
    <name type="common">Swimming crab</name>
    <name type="synonym">Neptunus trituberculatus</name>
    <dbReference type="NCBI Taxonomy" id="210409"/>
    <lineage>
        <taxon>Eukaryota</taxon>
        <taxon>Metazoa</taxon>
        <taxon>Ecdysozoa</taxon>
        <taxon>Arthropoda</taxon>
        <taxon>Crustacea</taxon>
        <taxon>Multicrustacea</taxon>
        <taxon>Malacostraca</taxon>
        <taxon>Eumalacostraca</taxon>
        <taxon>Eucarida</taxon>
        <taxon>Decapoda</taxon>
        <taxon>Pleocyemata</taxon>
        <taxon>Brachyura</taxon>
        <taxon>Eubrachyura</taxon>
        <taxon>Portunoidea</taxon>
        <taxon>Portunidae</taxon>
        <taxon>Portuninae</taxon>
        <taxon>Portunus</taxon>
    </lineage>
</organism>
<reference evidence="2 3" key="1">
    <citation type="submission" date="2019-05" db="EMBL/GenBank/DDBJ databases">
        <title>Another draft genome of Portunus trituberculatus and its Hox gene families provides insights of decapod evolution.</title>
        <authorList>
            <person name="Jeong J.-H."/>
            <person name="Song I."/>
            <person name="Kim S."/>
            <person name="Choi T."/>
            <person name="Kim D."/>
            <person name="Ryu S."/>
            <person name="Kim W."/>
        </authorList>
    </citation>
    <scope>NUCLEOTIDE SEQUENCE [LARGE SCALE GENOMIC DNA]</scope>
    <source>
        <tissue evidence="2">Muscle</tissue>
    </source>
</reference>
<proteinExistence type="predicted"/>
<dbReference type="Proteomes" id="UP000324222">
    <property type="component" value="Unassembled WGS sequence"/>
</dbReference>
<evidence type="ECO:0000313" key="3">
    <source>
        <dbReference type="Proteomes" id="UP000324222"/>
    </source>
</evidence>
<sequence>MPRYSTTHCSSLDVPGIVLGTGSHVLVPLSEGDRDALFSCKYRAHVRRLATCQRSSQSLVVSRVVHHSLPHDPDNPTRPLPNSSP</sequence>
<dbReference type="AlphaFoldDB" id="A0A5B7IY97"/>
<comment type="caution">
    <text evidence="2">The sequence shown here is derived from an EMBL/GenBank/DDBJ whole genome shotgun (WGS) entry which is preliminary data.</text>
</comment>
<accession>A0A5B7IY97</accession>